<dbReference type="InterPro" id="IPR053006">
    <property type="entry name" value="Meiosis_regulatory"/>
</dbReference>
<dbReference type="PANTHER" id="PTHR28094:SF1">
    <property type="entry name" value="MEIOTICALLY UP-REGULATED GENE 113 PROTEIN"/>
    <property type="match status" value="1"/>
</dbReference>
<accession>A0A8H4W0J0</accession>
<feature type="region of interest" description="Disordered" evidence="1">
    <location>
        <begin position="497"/>
        <end position="611"/>
    </location>
</feature>
<protein>
    <recommendedName>
        <fullName evidence="2">Bacteriophage T5 Orf172 DNA-binding domain-containing protein</fullName>
    </recommendedName>
</protein>
<evidence type="ECO:0000313" key="4">
    <source>
        <dbReference type="Proteomes" id="UP000566819"/>
    </source>
</evidence>
<feature type="region of interest" description="Disordered" evidence="1">
    <location>
        <begin position="661"/>
        <end position="699"/>
    </location>
</feature>
<feature type="compositionally biased region" description="Polar residues" evidence="1">
    <location>
        <begin position="514"/>
        <end position="525"/>
    </location>
</feature>
<dbReference type="AlphaFoldDB" id="A0A8H4W0J0"/>
<organism evidence="3 4">
    <name type="scientific">Cudoniella acicularis</name>
    <dbReference type="NCBI Taxonomy" id="354080"/>
    <lineage>
        <taxon>Eukaryota</taxon>
        <taxon>Fungi</taxon>
        <taxon>Dikarya</taxon>
        <taxon>Ascomycota</taxon>
        <taxon>Pezizomycotina</taxon>
        <taxon>Leotiomycetes</taxon>
        <taxon>Helotiales</taxon>
        <taxon>Tricladiaceae</taxon>
        <taxon>Cudoniella</taxon>
    </lineage>
</organism>
<dbReference type="Pfam" id="PF10544">
    <property type="entry name" value="T5orf172"/>
    <property type="match status" value="1"/>
</dbReference>
<evidence type="ECO:0000256" key="1">
    <source>
        <dbReference type="SAM" id="MobiDB-lite"/>
    </source>
</evidence>
<reference evidence="3 4" key="1">
    <citation type="submission" date="2020-03" db="EMBL/GenBank/DDBJ databases">
        <title>Draft Genome Sequence of Cudoniella acicularis.</title>
        <authorList>
            <person name="Buettner E."/>
            <person name="Kellner H."/>
        </authorList>
    </citation>
    <scope>NUCLEOTIDE SEQUENCE [LARGE SCALE GENOMIC DNA]</scope>
    <source>
        <strain evidence="3 4">DSM 108380</strain>
    </source>
</reference>
<feature type="compositionally biased region" description="Polar residues" evidence="1">
    <location>
        <begin position="554"/>
        <end position="570"/>
    </location>
</feature>
<feature type="compositionally biased region" description="Polar residues" evidence="1">
    <location>
        <begin position="589"/>
        <end position="600"/>
    </location>
</feature>
<feature type="compositionally biased region" description="Polar residues" evidence="1">
    <location>
        <begin position="680"/>
        <end position="694"/>
    </location>
</feature>
<feature type="domain" description="Bacteriophage T5 Orf172 DNA-binding" evidence="2">
    <location>
        <begin position="174"/>
        <end position="271"/>
    </location>
</feature>
<name>A0A8H4W0J0_9HELO</name>
<evidence type="ECO:0000259" key="2">
    <source>
        <dbReference type="Pfam" id="PF10544"/>
    </source>
</evidence>
<proteinExistence type="predicted"/>
<keyword evidence="4" id="KW-1185">Reference proteome</keyword>
<gene>
    <name evidence="3" type="ORF">G7Y89_g11564</name>
</gene>
<feature type="compositionally biased region" description="Acidic residues" evidence="1">
    <location>
        <begin position="664"/>
        <end position="677"/>
    </location>
</feature>
<comment type="caution">
    <text evidence="3">The sequence shown here is derived from an EMBL/GenBank/DDBJ whole genome shotgun (WGS) entry which is preliminary data.</text>
</comment>
<sequence length="713" mass="80106">MTEQPAIPNQTTTAPWPTSLKITLNLAKRLFSPRFRCSPLGTSKHTVLCSCSQITAFNSNDSKQAILFDFPLDSNKPRFVFYEAVRVEKARQLCEAAAKRIDSADFLLVVHELLSNLAKICEGKATPDTKKKAGDTNLKPFRTDLLDNKSVCEELRTKICAPLNPSEARDHGLGYIYILRSQSYGTLAELKIGFSKHHPEHRAHQLAGCLRSPELVAHSPLIPHANRIETIIHAELVSLRKTQFCAQCQRQHQEWFTISHIHARQVVTRWCRWVLSQPYRNGRLTSQWRDHLNKKDFNQHAASARVSRIWTEIIDSYPIDESMESADEQIALYVNAIFLEKNLRSLCDLLQLPALKGDFADLMRIARVIRNRYGELGSSTGKIDIDFFYLFDSVIDFTRPRSSASKDSLTEDLSAFREGSELANYLGSIKTGCMSVSSPDLGVSESPMGDATLLPVVTLKGLEHFNGQAKLGIGYNPTHIGFQFLQEAYQRDEWEGPLPRFERPKGPRFFSASKPPSQYQQAKENSPSHKAPRKSHVADAPSSYRMKEHELRSNQESVFTTTSPGAGSSPQKRKVQTAPPDYPDIEMSSGDSKSTITEVTYTPGEDGEKSRMTFTAPLTDNLIDQVNKIQEEIKNGGRANVERKLNESLRYFGIETMAQFADDSTSEDEESSEEDDLLSFSQATPARNPSNQDKSGTRGIFSKNSVAKWFELS</sequence>
<dbReference type="PANTHER" id="PTHR28094">
    <property type="entry name" value="MEIOTICALLY UP-REGULATED GENE 113 PROTEIN"/>
    <property type="match status" value="1"/>
</dbReference>
<dbReference type="EMBL" id="JAAMPI010001124">
    <property type="protein sequence ID" value="KAF4626594.1"/>
    <property type="molecule type" value="Genomic_DNA"/>
</dbReference>
<evidence type="ECO:0000313" key="3">
    <source>
        <dbReference type="EMBL" id="KAF4626594.1"/>
    </source>
</evidence>
<dbReference type="InterPro" id="IPR018306">
    <property type="entry name" value="Phage_T5_Orf172_DNA-bd"/>
</dbReference>
<dbReference type="Proteomes" id="UP000566819">
    <property type="component" value="Unassembled WGS sequence"/>
</dbReference>
<dbReference type="OrthoDB" id="3511049at2759"/>